<dbReference type="Pfam" id="PF00015">
    <property type="entry name" value="MCPsignal"/>
    <property type="match status" value="1"/>
</dbReference>
<dbReference type="EMBL" id="JAGKSQ010000006">
    <property type="protein sequence ID" value="MBP3952507.1"/>
    <property type="molecule type" value="Genomic_DNA"/>
</dbReference>
<keyword evidence="3" id="KW-0175">Coiled coil</keyword>
<keyword evidence="4" id="KW-0472">Membrane</keyword>
<protein>
    <recommendedName>
        <fullName evidence="5">Methyl-accepting transducer domain-containing protein</fullName>
    </recommendedName>
</protein>
<organism evidence="6 7">
    <name type="scientific">Halalkalibacter suaedae</name>
    <dbReference type="NCBI Taxonomy" id="2822140"/>
    <lineage>
        <taxon>Bacteria</taxon>
        <taxon>Bacillati</taxon>
        <taxon>Bacillota</taxon>
        <taxon>Bacilli</taxon>
        <taxon>Bacillales</taxon>
        <taxon>Bacillaceae</taxon>
        <taxon>Halalkalibacter</taxon>
    </lineage>
</organism>
<dbReference type="Proteomes" id="UP000678228">
    <property type="component" value="Unassembled WGS sequence"/>
</dbReference>
<evidence type="ECO:0000259" key="5">
    <source>
        <dbReference type="PROSITE" id="PS50111"/>
    </source>
</evidence>
<dbReference type="AlphaFoldDB" id="A0A940WXL3"/>
<keyword evidence="1 2" id="KW-0807">Transducer</keyword>
<name>A0A940WXL3_9BACI</name>
<keyword evidence="7" id="KW-1185">Reference proteome</keyword>
<keyword evidence="4" id="KW-1133">Transmembrane helix</keyword>
<reference evidence="6" key="1">
    <citation type="submission" date="2021-03" db="EMBL/GenBank/DDBJ databases">
        <title>Bacillus suaedae sp. nov., isolated from Suaeda aralocaspica.</title>
        <authorList>
            <person name="Lei R.F.R."/>
        </authorList>
    </citation>
    <scope>NUCLEOTIDE SEQUENCE</scope>
    <source>
        <strain evidence="6">YZJH907-2</strain>
    </source>
</reference>
<feature type="domain" description="Methyl-accepting transducer" evidence="5">
    <location>
        <begin position="208"/>
        <end position="465"/>
    </location>
</feature>
<evidence type="ECO:0000256" key="3">
    <source>
        <dbReference type="SAM" id="Coils"/>
    </source>
</evidence>
<dbReference type="SUPFAM" id="SSF58104">
    <property type="entry name" value="Methyl-accepting chemotaxis protein (MCP) signaling domain"/>
    <property type="match status" value="1"/>
</dbReference>
<dbReference type="GO" id="GO:0007165">
    <property type="term" value="P:signal transduction"/>
    <property type="evidence" value="ECO:0007669"/>
    <property type="project" value="UniProtKB-KW"/>
</dbReference>
<feature type="transmembrane region" description="Helical" evidence="4">
    <location>
        <begin position="12"/>
        <end position="31"/>
    </location>
</feature>
<sequence>MSKKDYSFEARNWLLIKLYILSVVLSAIILVAGGMPFLINVIGISFGIMTILIVFLLHKLNKKVHWIPYVLLISLAGMTVFMLENRPAITTYLLVYYSIIIISLYHNFRYVLVSGIFGLLITNYFVINYGEQTIVDYSPVYLGSFNILFILMTIFLISQSIIGKNIQRNAEILAVEAVESKESMEKMIDQVRFTVKKLEELNRQLMNHSDSTTTYSKELAATFNEIAGGVENQAYSATEMGEALHSVDQEVSEISLRAKAMRDNAVNTSEIVINGSNKVKSLKQTINEVDQTLKLTVEEMSDLSESTTKVGDILQTITQIADQTNLLALNAAIEAARAGESGKGFAVVAQEVRKLAEHSIQSTDEIGRILSLIQDKVTSASTRVKESENSFKYSKKLTEDTSGAFLTIETFVDELQKLSSDINDKIELLSNSSANVVDEINSVSSVSEELNASVEEVLASVEDQNEKIVNLNEKVNEIDQLTDQLKKTVAVDLKLEEE</sequence>
<evidence type="ECO:0000256" key="4">
    <source>
        <dbReference type="SAM" id="Phobius"/>
    </source>
</evidence>
<dbReference type="CDD" id="cd11386">
    <property type="entry name" value="MCP_signal"/>
    <property type="match status" value="1"/>
</dbReference>
<dbReference type="Gene3D" id="1.10.287.950">
    <property type="entry name" value="Methyl-accepting chemotaxis protein"/>
    <property type="match status" value="1"/>
</dbReference>
<feature type="transmembrane region" description="Helical" evidence="4">
    <location>
        <begin position="64"/>
        <end position="83"/>
    </location>
</feature>
<dbReference type="InterPro" id="IPR004089">
    <property type="entry name" value="MCPsignal_dom"/>
</dbReference>
<evidence type="ECO:0000256" key="2">
    <source>
        <dbReference type="PROSITE-ProRule" id="PRU00284"/>
    </source>
</evidence>
<feature type="coiled-coil region" evidence="3">
    <location>
        <begin position="447"/>
        <end position="491"/>
    </location>
</feature>
<evidence type="ECO:0000313" key="7">
    <source>
        <dbReference type="Proteomes" id="UP000678228"/>
    </source>
</evidence>
<feature type="transmembrane region" description="Helical" evidence="4">
    <location>
        <begin position="139"/>
        <end position="158"/>
    </location>
</feature>
<keyword evidence="4" id="KW-0812">Transmembrane</keyword>
<dbReference type="PANTHER" id="PTHR32089:SF112">
    <property type="entry name" value="LYSOZYME-LIKE PROTEIN-RELATED"/>
    <property type="match status" value="1"/>
</dbReference>
<dbReference type="GO" id="GO:0016020">
    <property type="term" value="C:membrane"/>
    <property type="evidence" value="ECO:0007669"/>
    <property type="project" value="InterPro"/>
</dbReference>
<comment type="caution">
    <text evidence="6">The sequence shown here is derived from an EMBL/GenBank/DDBJ whole genome shotgun (WGS) entry which is preliminary data.</text>
</comment>
<proteinExistence type="predicted"/>
<accession>A0A940WXL3</accession>
<evidence type="ECO:0000313" key="6">
    <source>
        <dbReference type="EMBL" id="MBP3952507.1"/>
    </source>
</evidence>
<dbReference type="SMART" id="SM00283">
    <property type="entry name" value="MA"/>
    <property type="match status" value="1"/>
</dbReference>
<feature type="transmembrane region" description="Helical" evidence="4">
    <location>
        <begin position="89"/>
        <end position="105"/>
    </location>
</feature>
<dbReference type="PANTHER" id="PTHR32089">
    <property type="entry name" value="METHYL-ACCEPTING CHEMOTAXIS PROTEIN MCPB"/>
    <property type="match status" value="1"/>
</dbReference>
<gene>
    <name evidence="6" type="ORF">J7W16_15385</name>
</gene>
<feature type="transmembrane region" description="Helical" evidence="4">
    <location>
        <begin position="37"/>
        <end position="57"/>
    </location>
</feature>
<dbReference type="PROSITE" id="PS50111">
    <property type="entry name" value="CHEMOTAXIS_TRANSDUC_2"/>
    <property type="match status" value="1"/>
</dbReference>
<evidence type="ECO:0000256" key="1">
    <source>
        <dbReference type="ARBA" id="ARBA00023224"/>
    </source>
</evidence>
<feature type="transmembrane region" description="Helical" evidence="4">
    <location>
        <begin position="110"/>
        <end position="127"/>
    </location>
</feature>
<dbReference type="RefSeq" id="WP_210598272.1">
    <property type="nucleotide sequence ID" value="NZ_JAGKSQ010000006.1"/>
</dbReference>